<dbReference type="PROSITE" id="PS51683">
    <property type="entry name" value="SAM_OMT_II"/>
    <property type="match status" value="1"/>
</dbReference>
<keyword evidence="3" id="KW-0949">S-adenosyl-L-methionine</keyword>
<feature type="domain" description="O-methyltransferase dimerisation" evidence="6">
    <location>
        <begin position="114"/>
        <end position="179"/>
    </location>
</feature>
<keyword evidence="1" id="KW-0489">Methyltransferase</keyword>
<evidence type="ECO:0000256" key="3">
    <source>
        <dbReference type="ARBA" id="ARBA00022691"/>
    </source>
</evidence>
<dbReference type="Gene3D" id="3.40.50.150">
    <property type="entry name" value="Vaccinia Virus protein VP39"/>
    <property type="match status" value="1"/>
</dbReference>
<evidence type="ECO:0000256" key="2">
    <source>
        <dbReference type="ARBA" id="ARBA00022679"/>
    </source>
</evidence>
<feature type="region of interest" description="Disordered" evidence="4">
    <location>
        <begin position="25"/>
        <end position="51"/>
    </location>
</feature>
<sequence length="476" mass="53828">MHPHELSILMSSLEKVKLEQDNPSLLQIPYNSSKAPPPPPSSAKQPATMSNRDEIPEEAIEIIEKFRSIVSTSAHNQPGIKEELLELCYKMETVLESPDDFIQKLRAEPTRYTAVKIGIDLGLFEMLGEKPITAAALAEKCEADKLLVARILKHLATTSVVNEVGEDIYKSTPVSVALADQANKATINFSYEVVNPIFQALPSYLAMTGYASDPNTPINSFQFAHKTHLKMFPWLSNHPQHLANFQAMMDSRYTNPRTWFDVYPIKERLISGLAAYMHIQPRPTKDSDVLLVDVGGSIGSDMFRFMDYLDAWWTESKGKAIELPAGRIRFVLQDLPAVVEKIDCDALRRKHYKINSLFELQGHDFFDVNPVKGARAYYMHAVLRDYDDDECTKILVNIRKSMKRGWSRLLLQEWVIPSSGANFRATRTDMAMMALNSRKERTAGQWEALLVVAGLKIAEIYEIDRGFESLIEAEMA</sequence>
<evidence type="ECO:0000256" key="1">
    <source>
        <dbReference type="ARBA" id="ARBA00022603"/>
    </source>
</evidence>
<dbReference type="SUPFAM" id="SSF53335">
    <property type="entry name" value="S-adenosyl-L-methionine-dependent methyltransferases"/>
    <property type="match status" value="1"/>
</dbReference>
<keyword evidence="8" id="KW-1185">Reference proteome</keyword>
<dbReference type="Pfam" id="PF00891">
    <property type="entry name" value="Methyltransf_2"/>
    <property type="match status" value="1"/>
</dbReference>
<dbReference type="EMBL" id="CAJVRL010000038">
    <property type="protein sequence ID" value="CAG8950746.1"/>
    <property type="molecule type" value="Genomic_DNA"/>
</dbReference>
<dbReference type="Pfam" id="PF08100">
    <property type="entry name" value="Dimerisation"/>
    <property type="match status" value="1"/>
</dbReference>
<dbReference type="InterPro" id="IPR012967">
    <property type="entry name" value="COMT_dimerisation"/>
</dbReference>
<dbReference type="AlphaFoldDB" id="A0A9N9KPH9"/>
<organism evidence="7 8">
    <name type="scientific">Hymenoscyphus fraxineus</name>
    <dbReference type="NCBI Taxonomy" id="746836"/>
    <lineage>
        <taxon>Eukaryota</taxon>
        <taxon>Fungi</taxon>
        <taxon>Dikarya</taxon>
        <taxon>Ascomycota</taxon>
        <taxon>Pezizomycotina</taxon>
        <taxon>Leotiomycetes</taxon>
        <taxon>Helotiales</taxon>
        <taxon>Helotiaceae</taxon>
        <taxon>Hymenoscyphus</taxon>
    </lineage>
</organism>
<protein>
    <recommendedName>
        <fullName evidence="9">O-methyltransferase domain-containing protein</fullName>
    </recommendedName>
</protein>
<feature type="domain" description="O-methyltransferase C-terminal" evidence="5">
    <location>
        <begin position="328"/>
        <end position="455"/>
    </location>
</feature>
<dbReference type="PANTHER" id="PTHR43712">
    <property type="entry name" value="PUTATIVE (AFU_ORTHOLOGUE AFUA_4G14580)-RELATED"/>
    <property type="match status" value="1"/>
</dbReference>
<evidence type="ECO:0000259" key="5">
    <source>
        <dbReference type="Pfam" id="PF00891"/>
    </source>
</evidence>
<evidence type="ECO:0008006" key="9">
    <source>
        <dbReference type="Google" id="ProtNLM"/>
    </source>
</evidence>
<reference evidence="7" key="1">
    <citation type="submission" date="2021-07" db="EMBL/GenBank/DDBJ databases">
        <authorList>
            <person name="Durling M."/>
        </authorList>
    </citation>
    <scope>NUCLEOTIDE SEQUENCE</scope>
</reference>
<name>A0A9N9KPH9_9HELO</name>
<comment type="caution">
    <text evidence="7">The sequence shown here is derived from an EMBL/GenBank/DDBJ whole genome shotgun (WGS) entry which is preliminary data.</text>
</comment>
<dbReference type="GO" id="GO:0008171">
    <property type="term" value="F:O-methyltransferase activity"/>
    <property type="evidence" value="ECO:0007669"/>
    <property type="project" value="InterPro"/>
</dbReference>
<dbReference type="GO" id="GO:0032259">
    <property type="term" value="P:methylation"/>
    <property type="evidence" value="ECO:0007669"/>
    <property type="project" value="UniProtKB-KW"/>
</dbReference>
<dbReference type="SUPFAM" id="SSF46785">
    <property type="entry name" value="Winged helix' DNA-binding domain"/>
    <property type="match status" value="1"/>
</dbReference>
<keyword evidence="2" id="KW-0808">Transferase</keyword>
<dbReference type="InterPro" id="IPR016461">
    <property type="entry name" value="COMT-like"/>
</dbReference>
<dbReference type="InterPro" id="IPR036390">
    <property type="entry name" value="WH_DNA-bd_sf"/>
</dbReference>
<accession>A0A9N9KPH9</accession>
<dbReference type="InterPro" id="IPR029063">
    <property type="entry name" value="SAM-dependent_MTases_sf"/>
</dbReference>
<evidence type="ECO:0000259" key="6">
    <source>
        <dbReference type="Pfam" id="PF08100"/>
    </source>
</evidence>
<gene>
    <name evidence="7" type="ORF">HYFRA_00002958</name>
</gene>
<dbReference type="Proteomes" id="UP000696280">
    <property type="component" value="Unassembled WGS sequence"/>
</dbReference>
<dbReference type="InterPro" id="IPR001077">
    <property type="entry name" value="COMT_C"/>
</dbReference>
<dbReference type="InterPro" id="IPR036388">
    <property type="entry name" value="WH-like_DNA-bd_sf"/>
</dbReference>
<dbReference type="GO" id="GO:0046983">
    <property type="term" value="F:protein dimerization activity"/>
    <property type="evidence" value="ECO:0007669"/>
    <property type="project" value="InterPro"/>
</dbReference>
<evidence type="ECO:0000313" key="7">
    <source>
        <dbReference type="EMBL" id="CAG8950746.1"/>
    </source>
</evidence>
<evidence type="ECO:0000313" key="8">
    <source>
        <dbReference type="Proteomes" id="UP000696280"/>
    </source>
</evidence>
<evidence type="ECO:0000256" key="4">
    <source>
        <dbReference type="SAM" id="MobiDB-lite"/>
    </source>
</evidence>
<dbReference type="Gene3D" id="1.10.10.10">
    <property type="entry name" value="Winged helix-like DNA-binding domain superfamily/Winged helix DNA-binding domain"/>
    <property type="match status" value="1"/>
</dbReference>
<proteinExistence type="predicted"/>
<dbReference type="PANTHER" id="PTHR43712:SF1">
    <property type="entry name" value="HYPOTHETICAL O-METHYLTRANSFERASE (EUROFUNG)-RELATED"/>
    <property type="match status" value="1"/>
</dbReference>
<dbReference type="OrthoDB" id="1535081at2759"/>